<feature type="binding site" evidence="3">
    <location>
        <position position="75"/>
    </location>
    <ligand>
        <name>a divalent metal cation</name>
        <dbReference type="ChEBI" id="CHEBI:60240"/>
    </ligand>
</feature>
<proteinExistence type="predicted"/>
<dbReference type="RefSeq" id="WP_246388601.1">
    <property type="nucleotide sequence ID" value="NZ_JACIJO010000009.1"/>
</dbReference>
<comment type="cofactor">
    <cofactor evidence="3">
        <name>Zn(2+)</name>
        <dbReference type="ChEBI" id="CHEBI:29105"/>
    </cofactor>
    <text evidence="3">Binds 1 divalent metal cation per subunit.</text>
</comment>
<reference evidence="5 6" key="1">
    <citation type="submission" date="2020-08" db="EMBL/GenBank/DDBJ databases">
        <title>Genomic Encyclopedia of Type Strains, Phase IV (KMG-IV): sequencing the most valuable type-strain genomes for metagenomic binning, comparative biology and taxonomic classification.</title>
        <authorList>
            <person name="Goeker M."/>
        </authorList>
    </citation>
    <scope>NUCLEOTIDE SEQUENCE [LARGE SCALE GENOMIC DNA]</scope>
    <source>
        <strain evidence="5 6">DSM 102044</strain>
    </source>
</reference>
<gene>
    <name evidence="5" type="ORF">FHS59_004710</name>
</gene>
<protein>
    <submittedName>
        <fullName evidence="5">Gluconolactonase</fullName>
        <ecNumber evidence="5">3.1.1.17</ecNumber>
    </submittedName>
</protein>
<evidence type="ECO:0000256" key="1">
    <source>
        <dbReference type="ARBA" id="ARBA00022801"/>
    </source>
</evidence>
<dbReference type="PANTHER" id="PTHR47572">
    <property type="entry name" value="LIPOPROTEIN-RELATED"/>
    <property type="match status" value="1"/>
</dbReference>
<dbReference type="GO" id="GO:0004341">
    <property type="term" value="F:gluconolactonase activity"/>
    <property type="evidence" value="ECO:0007669"/>
    <property type="project" value="UniProtKB-EC"/>
</dbReference>
<keyword evidence="1 5" id="KW-0378">Hydrolase</keyword>
<evidence type="ECO:0000256" key="3">
    <source>
        <dbReference type="PIRSR" id="PIRSR605511-2"/>
    </source>
</evidence>
<dbReference type="EMBL" id="JACIJO010000009">
    <property type="protein sequence ID" value="MBB6329046.1"/>
    <property type="molecule type" value="Genomic_DNA"/>
</dbReference>
<dbReference type="SUPFAM" id="SSF63829">
    <property type="entry name" value="Calcium-dependent phosphotriesterase"/>
    <property type="match status" value="1"/>
</dbReference>
<feature type="binding site" evidence="3">
    <location>
        <position position="198"/>
    </location>
    <ligand>
        <name>substrate</name>
    </ligand>
</feature>
<dbReference type="Gene3D" id="2.120.10.30">
    <property type="entry name" value="TolB, C-terminal domain"/>
    <property type="match status" value="1"/>
</dbReference>
<sequence>MKNSLTKIWFLALLVSCNSPKNQESTISATEEESQDISSKYETAGSIERISEAMNELVPEDASLEIIASGFDWSEGPLWLAEENALIFTDVPKNRVWKWSESDSLEVFLEPSGYFGEEKNKREPGANGLILDGEGNLILCQHGARQIGKMKAGISNPSSDFEVLAAGFEGKKFNSPNDLVMNGGGTIYFTDPPYGLDEWDPKELDFQGVYQLDFMGNLSLQIDSLSRPNGIGLSPDQKTLYIAQSDPEKARYYAYHLDANGNVDSGEMILDVSNLVGDANPGLPDGLAVHSSGNLFASGPGGILIISPTGEHLGTLRTGRATSNCTFDQNEQYLYITADGELMRIKLK</sequence>
<evidence type="ECO:0000259" key="4">
    <source>
        <dbReference type="Pfam" id="PF08450"/>
    </source>
</evidence>
<dbReference type="PRINTS" id="PR01790">
    <property type="entry name" value="SMP30FAMILY"/>
</dbReference>
<dbReference type="InterPro" id="IPR051262">
    <property type="entry name" value="SMP-30/CGR1_Lactonase"/>
</dbReference>
<dbReference type="EC" id="3.1.1.17" evidence="5"/>
<accession>A0A841MYD9</accession>
<dbReference type="AlphaFoldDB" id="A0A841MYD9"/>
<keyword evidence="3" id="KW-0479">Metal-binding</keyword>
<organism evidence="5 6">
    <name type="scientific">Algoriphagus iocasae</name>
    <dbReference type="NCBI Taxonomy" id="1836499"/>
    <lineage>
        <taxon>Bacteria</taxon>
        <taxon>Pseudomonadati</taxon>
        <taxon>Bacteroidota</taxon>
        <taxon>Cytophagia</taxon>
        <taxon>Cytophagales</taxon>
        <taxon>Cyclobacteriaceae</taxon>
        <taxon>Algoriphagus</taxon>
    </lineage>
</organism>
<feature type="binding site" evidence="3">
    <location>
        <position position="285"/>
    </location>
    <ligand>
        <name>a divalent metal cation</name>
        <dbReference type="ChEBI" id="CHEBI:60240"/>
    </ligand>
</feature>
<evidence type="ECO:0000256" key="2">
    <source>
        <dbReference type="PIRSR" id="PIRSR605511-1"/>
    </source>
</evidence>
<dbReference type="Proteomes" id="UP000588604">
    <property type="component" value="Unassembled WGS sequence"/>
</dbReference>
<dbReference type="PANTHER" id="PTHR47572:SF4">
    <property type="entry name" value="LACTONASE DRP35"/>
    <property type="match status" value="1"/>
</dbReference>
<dbReference type="GO" id="GO:0046872">
    <property type="term" value="F:metal ion binding"/>
    <property type="evidence" value="ECO:0007669"/>
    <property type="project" value="UniProtKB-KW"/>
</dbReference>
<evidence type="ECO:0000313" key="6">
    <source>
        <dbReference type="Proteomes" id="UP000588604"/>
    </source>
</evidence>
<comment type="caution">
    <text evidence="5">The sequence shown here is derived from an EMBL/GenBank/DDBJ whole genome shotgun (WGS) entry which is preliminary data.</text>
</comment>
<dbReference type="InterPro" id="IPR013658">
    <property type="entry name" value="SGL"/>
</dbReference>
<dbReference type="InterPro" id="IPR005511">
    <property type="entry name" value="SMP-30"/>
</dbReference>
<name>A0A841MYD9_9BACT</name>
<feature type="active site" description="Proton donor/acceptor" evidence="2">
    <location>
        <position position="285"/>
    </location>
</feature>
<feature type="domain" description="SMP-30/Gluconolactonase/LRE-like region" evidence="4">
    <location>
        <begin position="73"/>
        <end position="338"/>
    </location>
</feature>
<dbReference type="InterPro" id="IPR011042">
    <property type="entry name" value="6-blade_b-propeller_TolB-like"/>
</dbReference>
<dbReference type="Pfam" id="PF08450">
    <property type="entry name" value="SGL"/>
    <property type="match status" value="1"/>
</dbReference>
<evidence type="ECO:0000313" key="5">
    <source>
        <dbReference type="EMBL" id="MBB6329046.1"/>
    </source>
</evidence>
<feature type="binding site" evidence="3">
    <location>
        <position position="229"/>
    </location>
    <ligand>
        <name>a divalent metal cation</name>
        <dbReference type="ChEBI" id="CHEBI:60240"/>
    </ligand>
</feature>
<keyword evidence="6" id="KW-1185">Reference proteome</keyword>
<feature type="binding site" evidence="3">
    <location>
        <position position="177"/>
    </location>
    <ligand>
        <name>substrate</name>
    </ligand>
</feature>
<keyword evidence="3" id="KW-0862">Zinc</keyword>